<dbReference type="Gene3D" id="1.10.357.50">
    <property type="match status" value="1"/>
</dbReference>
<keyword evidence="3" id="KW-1185">Reference proteome</keyword>
<name>A0A9J6GPS2_HAELO</name>
<dbReference type="GO" id="GO:0099503">
    <property type="term" value="C:secretory vesicle"/>
    <property type="evidence" value="ECO:0007669"/>
    <property type="project" value="TreeGrafter"/>
</dbReference>
<proteinExistence type="predicted"/>
<sequence>MERSPFRKVLQRSCRQELCLQCLRTIQRSVGKQVRPYNASRAQMTAFVREVFGELVYVTCRRQLDSGESNDGDRRAGGAEELRFRFQVKLLDAEQLFEDNRKHVLCHLWANEGGGRTTEVSKRKWFSESATELTAEILDPASSCLVLEVFARDPKTLWDAIRKLARPCSLSAFLDSLREVFSQYFRSGTAYKLVGRLESPLENIPCVGVEEWYVLKDTAGNNLESKVQLSVTFHSVASADISVLERIREHYALSFAFLEHNVEQTAEDDVARWSKWSDCVGRRGLTLLRQHALQNNMQDVEAHCCYLQAASEHRMKVNTQISFVVMYLLLKELQLELGSQGHRFVSDALDQLIQGLSDHINSQLENLHEQFYLEFELHVTDLSGALSVCALMDSMSPLPIVDSARTALQKNEKKWYESLAVSLDEKATLSVVAAMLDTIRAHHEKANQLFQQSWNETYTNIVMHELDDFLVRSLKPWVGWQVDAALTSRLDDSEEKTLDSIEAFSVIKTFLEDTFPLLNVDPEVLNVQRYREWFGSRVIDRWFDLASRASEIVRGFVAADDLFPLNADVKYSSSFVKTADAMNANVVKLWLLIEWPERACSFSFIDCVHRWVSVYSAAIESKTEGERRSGDGNNAAVPARLCVAVNDLMGILMYVQQIRPKIVKFYLGSRQGLTRFGDVDVRLQSVFGIVKASKDRLLDIIVWKLLPEVETRLDRVLSAQTTLAQEADVDGLLRSITACVTSLRANLEADAFEAVLVMLWGKLSTLLKQSISRLRTRCGVDARAYSASCLGLSVVIQQLPKCFNFKDCGGLSPAALEADVQARLRELKQVFRDQHGAGDI</sequence>
<accession>A0A9J6GPS2</accession>
<organism evidence="2 3">
    <name type="scientific">Haemaphysalis longicornis</name>
    <name type="common">Bush tick</name>
    <dbReference type="NCBI Taxonomy" id="44386"/>
    <lineage>
        <taxon>Eukaryota</taxon>
        <taxon>Metazoa</taxon>
        <taxon>Ecdysozoa</taxon>
        <taxon>Arthropoda</taxon>
        <taxon>Chelicerata</taxon>
        <taxon>Arachnida</taxon>
        <taxon>Acari</taxon>
        <taxon>Parasitiformes</taxon>
        <taxon>Ixodida</taxon>
        <taxon>Ixodoidea</taxon>
        <taxon>Ixodidae</taxon>
        <taxon>Haemaphysalinae</taxon>
        <taxon>Haemaphysalis</taxon>
    </lineage>
</organism>
<reference evidence="2 3" key="1">
    <citation type="journal article" date="2020" name="Cell">
        <title>Large-Scale Comparative Analyses of Tick Genomes Elucidate Their Genetic Diversity and Vector Capacities.</title>
        <authorList>
            <consortium name="Tick Genome and Microbiome Consortium (TIGMIC)"/>
            <person name="Jia N."/>
            <person name="Wang J."/>
            <person name="Shi W."/>
            <person name="Du L."/>
            <person name="Sun Y."/>
            <person name="Zhan W."/>
            <person name="Jiang J.F."/>
            <person name="Wang Q."/>
            <person name="Zhang B."/>
            <person name="Ji P."/>
            <person name="Bell-Sakyi L."/>
            <person name="Cui X.M."/>
            <person name="Yuan T.T."/>
            <person name="Jiang B.G."/>
            <person name="Yang W.F."/>
            <person name="Lam T.T."/>
            <person name="Chang Q.C."/>
            <person name="Ding S.J."/>
            <person name="Wang X.J."/>
            <person name="Zhu J.G."/>
            <person name="Ruan X.D."/>
            <person name="Zhao L."/>
            <person name="Wei J.T."/>
            <person name="Ye R.Z."/>
            <person name="Que T.C."/>
            <person name="Du C.H."/>
            <person name="Zhou Y.H."/>
            <person name="Cheng J.X."/>
            <person name="Dai P.F."/>
            <person name="Guo W.B."/>
            <person name="Han X.H."/>
            <person name="Huang E.J."/>
            <person name="Li L.F."/>
            <person name="Wei W."/>
            <person name="Gao Y.C."/>
            <person name="Liu J.Z."/>
            <person name="Shao H.Z."/>
            <person name="Wang X."/>
            <person name="Wang C.C."/>
            <person name="Yang T.C."/>
            <person name="Huo Q.B."/>
            <person name="Li W."/>
            <person name="Chen H.Y."/>
            <person name="Chen S.E."/>
            <person name="Zhou L.G."/>
            <person name="Ni X.B."/>
            <person name="Tian J.H."/>
            <person name="Sheng Y."/>
            <person name="Liu T."/>
            <person name="Pan Y.S."/>
            <person name="Xia L.Y."/>
            <person name="Li J."/>
            <person name="Zhao F."/>
            <person name="Cao W.C."/>
        </authorList>
    </citation>
    <scope>NUCLEOTIDE SEQUENCE [LARGE SCALE GENOMIC DNA]</scope>
    <source>
        <strain evidence="2">HaeL-2018</strain>
    </source>
</reference>
<dbReference type="VEuPathDB" id="VectorBase:HLOH_050557"/>
<dbReference type="InterPro" id="IPR052095">
    <property type="entry name" value="UNC-13_domain"/>
</dbReference>
<dbReference type="OMA" id="CHLWANE"/>
<dbReference type="OrthoDB" id="67700at2759"/>
<comment type="caution">
    <text evidence="2">The sequence shown here is derived from an EMBL/GenBank/DDBJ whole genome shotgun (WGS) entry which is preliminary data.</text>
</comment>
<evidence type="ECO:0000313" key="3">
    <source>
        <dbReference type="Proteomes" id="UP000821853"/>
    </source>
</evidence>
<gene>
    <name evidence="2" type="ORF">HPB48_021312</name>
</gene>
<dbReference type="Proteomes" id="UP000821853">
    <property type="component" value="Unassembled WGS sequence"/>
</dbReference>
<dbReference type="EMBL" id="JABSTR010000008">
    <property type="protein sequence ID" value="KAH9377371.1"/>
    <property type="molecule type" value="Genomic_DNA"/>
</dbReference>
<protein>
    <submittedName>
        <fullName evidence="2">Uncharacterized protein</fullName>
    </submittedName>
</protein>
<evidence type="ECO:0000256" key="1">
    <source>
        <dbReference type="ARBA" id="ARBA00022483"/>
    </source>
</evidence>
<keyword evidence="1" id="KW-0268">Exocytosis</keyword>
<dbReference type="AlphaFoldDB" id="A0A9J6GPS2"/>
<dbReference type="PANTHER" id="PTHR45999">
    <property type="entry name" value="UNC-13-4A, ISOFORM B"/>
    <property type="match status" value="1"/>
</dbReference>
<dbReference type="PANTHER" id="PTHR45999:SF4">
    <property type="entry name" value="UNC-13-4A, ISOFORM B"/>
    <property type="match status" value="1"/>
</dbReference>
<dbReference type="GO" id="GO:0006887">
    <property type="term" value="P:exocytosis"/>
    <property type="evidence" value="ECO:0007669"/>
    <property type="project" value="UniProtKB-KW"/>
</dbReference>
<evidence type="ECO:0000313" key="2">
    <source>
        <dbReference type="EMBL" id="KAH9377371.1"/>
    </source>
</evidence>